<dbReference type="GO" id="GO:0022857">
    <property type="term" value="F:transmembrane transporter activity"/>
    <property type="evidence" value="ECO:0007669"/>
    <property type="project" value="InterPro"/>
</dbReference>
<name>A0A9Q1L2Z5_9CARY</name>
<dbReference type="PANTHER" id="PTHR35323">
    <property type="entry name" value="SAP DOMAIN-CONTAINING PROTEIN"/>
    <property type="match status" value="1"/>
</dbReference>
<evidence type="ECO:0000256" key="6">
    <source>
        <dbReference type="SAM" id="Phobius"/>
    </source>
</evidence>
<evidence type="ECO:0000313" key="8">
    <source>
        <dbReference type="EMBL" id="KAJ8453152.1"/>
    </source>
</evidence>
<dbReference type="PROSITE" id="PS50850">
    <property type="entry name" value="MFS"/>
    <property type="match status" value="1"/>
</dbReference>
<feature type="region of interest" description="Disordered" evidence="5">
    <location>
        <begin position="642"/>
        <end position="704"/>
    </location>
</feature>
<dbReference type="InterPro" id="IPR056116">
    <property type="entry name" value="DUF7699"/>
</dbReference>
<feature type="transmembrane region" description="Helical" evidence="6">
    <location>
        <begin position="312"/>
        <end position="334"/>
    </location>
</feature>
<dbReference type="InterPro" id="IPR020846">
    <property type="entry name" value="MFS_dom"/>
</dbReference>
<feature type="transmembrane region" description="Helical" evidence="6">
    <location>
        <begin position="169"/>
        <end position="186"/>
    </location>
</feature>
<feature type="transmembrane region" description="Helical" evidence="6">
    <location>
        <begin position="462"/>
        <end position="482"/>
    </location>
</feature>
<accession>A0A9Q1L2Z5</accession>
<evidence type="ECO:0000256" key="5">
    <source>
        <dbReference type="SAM" id="MobiDB-lite"/>
    </source>
</evidence>
<feature type="compositionally biased region" description="Polar residues" evidence="5">
    <location>
        <begin position="671"/>
        <end position="687"/>
    </location>
</feature>
<keyword evidence="9" id="KW-1185">Reference proteome</keyword>
<keyword evidence="2 6" id="KW-0812">Transmembrane</keyword>
<evidence type="ECO:0000256" key="3">
    <source>
        <dbReference type="ARBA" id="ARBA00022989"/>
    </source>
</evidence>
<evidence type="ECO:0000313" key="9">
    <source>
        <dbReference type="Proteomes" id="UP001153076"/>
    </source>
</evidence>
<feature type="transmembrane region" description="Helical" evidence="6">
    <location>
        <begin position="140"/>
        <end position="157"/>
    </location>
</feature>
<gene>
    <name evidence="8" type="ORF">Cgig2_008036</name>
</gene>
<feature type="transmembrane region" description="Helical" evidence="6">
    <location>
        <begin position="198"/>
        <end position="218"/>
    </location>
</feature>
<dbReference type="AlphaFoldDB" id="A0A9Q1L2Z5"/>
<comment type="caution">
    <text evidence="8">The sequence shown here is derived from an EMBL/GenBank/DDBJ whole genome shotgun (WGS) entry which is preliminary data.</text>
</comment>
<dbReference type="Pfam" id="PF02037">
    <property type="entry name" value="SAP"/>
    <property type="match status" value="1"/>
</dbReference>
<dbReference type="InterPro" id="IPR036259">
    <property type="entry name" value="MFS_trans_sf"/>
</dbReference>
<evidence type="ECO:0000259" key="7">
    <source>
        <dbReference type="PROSITE" id="PS50850"/>
    </source>
</evidence>
<dbReference type="InterPro" id="IPR005828">
    <property type="entry name" value="MFS_sugar_transport-like"/>
</dbReference>
<feature type="transmembrane region" description="Helical" evidence="6">
    <location>
        <begin position="230"/>
        <end position="249"/>
    </location>
</feature>
<dbReference type="GO" id="GO:0016020">
    <property type="term" value="C:membrane"/>
    <property type="evidence" value="ECO:0007669"/>
    <property type="project" value="UniProtKB-SubCell"/>
</dbReference>
<feature type="transmembrane region" description="Helical" evidence="6">
    <location>
        <begin position="370"/>
        <end position="390"/>
    </location>
</feature>
<dbReference type="Gene3D" id="1.20.1250.20">
    <property type="entry name" value="MFS general substrate transporter like domains"/>
    <property type="match status" value="1"/>
</dbReference>
<dbReference type="EMBL" id="JAKOGI010000001">
    <property type="protein sequence ID" value="KAJ8453152.1"/>
    <property type="molecule type" value="Genomic_DNA"/>
</dbReference>
<feature type="domain" description="Major facilitator superfamily (MFS) profile" evidence="7">
    <location>
        <begin position="27"/>
        <end position="487"/>
    </location>
</feature>
<dbReference type="PANTHER" id="PTHR35323:SF2">
    <property type="entry name" value="SAP DOMAIN-CONTAINING PROTEIN"/>
    <property type="match status" value="1"/>
</dbReference>
<sequence length="860" mass="95764">MNKPSSSVEELIEDSVGHKLYPTQVIQAILASVPALFDGQQTFISVFTDALPTWHCLDPHGFATCQQRHHSSDISIICGDLPRGSWAWDKPHSSIISEWGLQCGSSLLTGLPTSSFFLGCLLGGFVLATAGDSSLGRKNLLFLSSLFMCLAACASAFSPNLWVYCCLRFLSGLGRVSVVTTSLVLLTERVGKRWRSHLVILGLLSFAFGTLSVPGIAYAVRDTSSSWRALYLWTSVPGIVYSVVAYFFCYESPRWLLMQGRLSDAIAVLQKIGTPKPSNYQNNVNVNKLNGISSGLSSFKVLIGRRWAVKRVLASMVIGLGVGIVYFGMFLGVGVLGFNLYLGATLNALLYIPSDLLTFLVWSRSCNRKVSMLGFCTISGGASVICAVIGRNNKQHLEGVQVGLELVSLFCACMAYNILLMYIIELFPTCVRNCATSLVRQAAVFGSVFDPILIWLGRKNELWSYGVFGVAIIPCGLLVLCLPETRGKSLCDTMEEQEWSDAGAVVATANTNGVLYHSEKKDLHELSLKACKAYLRQHGLRVSGNKDVCVKRVREHWRIKDGKAEILYPRSSFVINCTGDVCKGDVVLFTQKVYGSFDKVTRNGKLLGHRTVAGRVVKESYGAAKQQHTFTNEAARRQVLAEKHRRGTVARMERAKRKKALSTRRGGKFQKASQSIRQSQKDYSGSENCDDRDQRASSSKHSTIKFDFQHSDVKHGTGAHVIEAPCSRSFPRPENLIFLQDRRSELRSYLEPSHRYLQPLVESHHKGFFQNEIPYQRPVILPEAKHNGFRDGPFFRDSYGRIRSHWISHADSWRFLPGHRRNSLLKCAIRGCNECGTDRCVIAACWRCCRREGMRCSVHR</sequence>
<keyword evidence="3 6" id="KW-1133">Transmembrane helix</keyword>
<evidence type="ECO:0000256" key="4">
    <source>
        <dbReference type="ARBA" id="ARBA00023136"/>
    </source>
</evidence>
<dbReference type="InterPro" id="IPR003034">
    <property type="entry name" value="SAP_dom"/>
</dbReference>
<evidence type="ECO:0000256" key="1">
    <source>
        <dbReference type="ARBA" id="ARBA00004141"/>
    </source>
</evidence>
<keyword evidence="4 6" id="KW-0472">Membrane</keyword>
<feature type="transmembrane region" description="Helical" evidence="6">
    <location>
        <begin position="340"/>
        <end position="363"/>
    </location>
</feature>
<feature type="transmembrane region" description="Helical" evidence="6">
    <location>
        <begin position="107"/>
        <end position="128"/>
    </location>
</feature>
<reference evidence="8" key="1">
    <citation type="submission" date="2022-04" db="EMBL/GenBank/DDBJ databases">
        <title>Carnegiea gigantea Genome sequencing and assembly v2.</title>
        <authorList>
            <person name="Copetti D."/>
            <person name="Sanderson M.J."/>
            <person name="Burquez A."/>
            <person name="Wojciechowski M.F."/>
        </authorList>
    </citation>
    <scope>NUCLEOTIDE SEQUENCE</scope>
    <source>
        <strain evidence="8">SGP5-SGP5p</strain>
        <tissue evidence="8">Aerial part</tissue>
    </source>
</reference>
<feature type="transmembrane region" description="Helical" evidence="6">
    <location>
        <begin position="402"/>
        <end position="426"/>
    </location>
</feature>
<dbReference type="SUPFAM" id="SSF103473">
    <property type="entry name" value="MFS general substrate transporter"/>
    <property type="match status" value="1"/>
</dbReference>
<organism evidence="8 9">
    <name type="scientific">Carnegiea gigantea</name>
    <dbReference type="NCBI Taxonomy" id="171969"/>
    <lineage>
        <taxon>Eukaryota</taxon>
        <taxon>Viridiplantae</taxon>
        <taxon>Streptophyta</taxon>
        <taxon>Embryophyta</taxon>
        <taxon>Tracheophyta</taxon>
        <taxon>Spermatophyta</taxon>
        <taxon>Magnoliopsida</taxon>
        <taxon>eudicotyledons</taxon>
        <taxon>Gunneridae</taxon>
        <taxon>Pentapetalae</taxon>
        <taxon>Caryophyllales</taxon>
        <taxon>Cactineae</taxon>
        <taxon>Cactaceae</taxon>
        <taxon>Cactoideae</taxon>
        <taxon>Echinocereeae</taxon>
        <taxon>Carnegiea</taxon>
    </lineage>
</organism>
<feature type="compositionally biased region" description="Basic residues" evidence="5">
    <location>
        <begin position="643"/>
        <end position="668"/>
    </location>
</feature>
<comment type="subcellular location">
    <subcellularLocation>
        <location evidence="1">Membrane</location>
        <topology evidence="1">Multi-pass membrane protein</topology>
    </subcellularLocation>
</comment>
<dbReference type="Proteomes" id="UP001153076">
    <property type="component" value="Unassembled WGS sequence"/>
</dbReference>
<protein>
    <recommendedName>
        <fullName evidence="7">Major facilitator superfamily (MFS) profile domain-containing protein</fullName>
    </recommendedName>
</protein>
<evidence type="ECO:0000256" key="2">
    <source>
        <dbReference type="ARBA" id="ARBA00022692"/>
    </source>
</evidence>
<dbReference type="Pfam" id="PF00083">
    <property type="entry name" value="Sugar_tr"/>
    <property type="match status" value="1"/>
</dbReference>
<dbReference type="OrthoDB" id="690722at2759"/>
<dbReference type="Pfam" id="PF24766">
    <property type="entry name" value="DUF7699"/>
    <property type="match status" value="1"/>
</dbReference>
<proteinExistence type="predicted"/>